<keyword evidence="2" id="KW-1185">Reference proteome</keyword>
<reference evidence="1 2" key="1">
    <citation type="submission" date="2020-08" db="EMBL/GenBank/DDBJ databases">
        <title>Genomic Encyclopedia of Type Strains, Phase IV (KMG-IV): sequencing the most valuable type-strain genomes for metagenomic binning, comparative biology and taxonomic classification.</title>
        <authorList>
            <person name="Goeker M."/>
        </authorList>
    </citation>
    <scope>NUCLEOTIDE SEQUENCE [LARGE SCALE GENOMIC DNA]</scope>
    <source>
        <strain evidence="1 2">DSM 29781</strain>
    </source>
</reference>
<accession>A0A7W8MB10</accession>
<evidence type="ECO:0000313" key="1">
    <source>
        <dbReference type="EMBL" id="MBB5273880.1"/>
    </source>
</evidence>
<protein>
    <submittedName>
        <fullName evidence="1">Uncharacterized protein</fullName>
    </submittedName>
</protein>
<dbReference type="AlphaFoldDB" id="A0A7W8MB10"/>
<dbReference type="EMBL" id="JACHGB010000009">
    <property type="protein sequence ID" value="MBB5273880.1"/>
    <property type="molecule type" value="Genomic_DNA"/>
</dbReference>
<organism evidence="1 2">
    <name type="scientific">Quisquiliibacterium transsilvanicum</name>
    <dbReference type="NCBI Taxonomy" id="1549638"/>
    <lineage>
        <taxon>Bacteria</taxon>
        <taxon>Pseudomonadati</taxon>
        <taxon>Pseudomonadota</taxon>
        <taxon>Betaproteobacteria</taxon>
        <taxon>Burkholderiales</taxon>
        <taxon>Burkholderiaceae</taxon>
        <taxon>Quisquiliibacterium</taxon>
    </lineage>
</organism>
<evidence type="ECO:0000313" key="2">
    <source>
        <dbReference type="Proteomes" id="UP000532440"/>
    </source>
</evidence>
<name>A0A7W8MB10_9BURK</name>
<dbReference type="RefSeq" id="WP_183970735.1">
    <property type="nucleotide sequence ID" value="NZ_BAABEW010000005.1"/>
</dbReference>
<proteinExistence type="predicted"/>
<dbReference type="Proteomes" id="UP000532440">
    <property type="component" value="Unassembled WGS sequence"/>
</dbReference>
<comment type="caution">
    <text evidence="1">The sequence shown here is derived from an EMBL/GenBank/DDBJ whole genome shotgun (WGS) entry which is preliminary data.</text>
</comment>
<sequence>MSRRVFPAGRQRAQSSVEYLIVVSLLALALAIGPDSALEQLFRAFADHYQKFTYAMSRP</sequence>
<gene>
    <name evidence="1" type="ORF">HNQ70_003912</name>
</gene>